<name>A0AAW1X8L7_RUBAR</name>
<keyword evidence="3" id="KW-1185">Reference proteome</keyword>
<reference evidence="2 3" key="1">
    <citation type="journal article" date="2023" name="G3 (Bethesda)">
        <title>A chromosome-length genome assembly and annotation of blackberry (Rubus argutus, cv. 'Hillquist').</title>
        <authorList>
            <person name="Bruna T."/>
            <person name="Aryal R."/>
            <person name="Dudchenko O."/>
            <person name="Sargent D.J."/>
            <person name="Mead D."/>
            <person name="Buti M."/>
            <person name="Cavallini A."/>
            <person name="Hytonen T."/>
            <person name="Andres J."/>
            <person name="Pham M."/>
            <person name="Weisz D."/>
            <person name="Mascagni F."/>
            <person name="Usai G."/>
            <person name="Natali L."/>
            <person name="Bassil N."/>
            <person name="Fernandez G.E."/>
            <person name="Lomsadze A."/>
            <person name="Armour M."/>
            <person name="Olukolu B."/>
            <person name="Poorten T."/>
            <person name="Britton C."/>
            <person name="Davik J."/>
            <person name="Ashrafi H."/>
            <person name="Aiden E.L."/>
            <person name="Borodovsky M."/>
            <person name="Worthington M."/>
        </authorList>
    </citation>
    <scope>NUCLEOTIDE SEQUENCE [LARGE SCALE GENOMIC DNA]</scope>
    <source>
        <strain evidence="2">PI 553951</strain>
    </source>
</reference>
<dbReference type="Proteomes" id="UP001457282">
    <property type="component" value="Unassembled WGS sequence"/>
</dbReference>
<organism evidence="2 3">
    <name type="scientific">Rubus argutus</name>
    <name type="common">Southern blackberry</name>
    <dbReference type="NCBI Taxonomy" id="59490"/>
    <lineage>
        <taxon>Eukaryota</taxon>
        <taxon>Viridiplantae</taxon>
        <taxon>Streptophyta</taxon>
        <taxon>Embryophyta</taxon>
        <taxon>Tracheophyta</taxon>
        <taxon>Spermatophyta</taxon>
        <taxon>Magnoliopsida</taxon>
        <taxon>eudicotyledons</taxon>
        <taxon>Gunneridae</taxon>
        <taxon>Pentapetalae</taxon>
        <taxon>rosids</taxon>
        <taxon>fabids</taxon>
        <taxon>Rosales</taxon>
        <taxon>Rosaceae</taxon>
        <taxon>Rosoideae</taxon>
        <taxon>Rosoideae incertae sedis</taxon>
        <taxon>Rubus</taxon>
    </lineage>
</organism>
<gene>
    <name evidence="2" type="ORF">M0R45_020235</name>
</gene>
<dbReference type="PANTHER" id="PTHR31111:SF136">
    <property type="entry name" value="F-BOX ASSOCIATED DOMAIN-CONTAINING PROTEIN"/>
    <property type="match status" value="1"/>
</dbReference>
<dbReference type="AlphaFoldDB" id="A0AAW1X8L7"/>
<dbReference type="InterPro" id="IPR036047">
    <property type="entry name" value="F-box-like_dom_sf"/>
</dbReference>
<dbReference type="InterPro" id="IPR001810">
    <property type="entry name" value="F-box_dom"/>
</dbReference>
<dbReference type="Pfam" id="PF00646">
    <property type="entry name" value="F-box"/>
    <property type="match status" value="1"/>
</dbReference>
<proteinExistence type="predicted"/>
<dbReference type="InterPro" id="IPR013187">
    <property type="entry name" value="F-box-assoc_dom_typ3"/>
</dbReference>
<accession>A0AAW1X8L7</accession>
<dbReference type="CDD" id="cd22157">
    <property type="entry name" value="F-box_AtFBW1-like"/>
    <property type="match status" value="1"/>
</dbReference>
<dbReference type="Gene3D" id="1.20.1280.50">
    <property type="match status" value="1"/>
</dbReference>
<evidence type="ECO:0000313" key="2">
    <source>
        <dbReference type="EMBL" id="KAK9933022.1"/>
    </source>
</evidence>
<evidence type="ECO:0000259" key="1">
    <source>
        <dbReference type="PROSITE" id="PS50181"/>
    </source>
</evidence>
<dbReference type="Pfam" id="PF08268">
    <property type="entry name" value="FBA_3"/>
    <property type="match status" value="1"/>
</dbReference>
<dbReference type="SMART" id="SM00256">
    <property type="entry name" value="FBOX"/>
    <property type="match status" value="1"/>
</dbReference>
<dbReference type="SUPFAM" id="SSF81383">
    <property type="entry name" value="F-box domain"/>
    <property type="match status" value="1"/>
</dbReference>
<comment type="caution">
    <text evidence="2">The sequence shown here is derived from an EMBL/GenBank/DDBJ whole genome shotgun (WGS) entry which is preliminary data.</text>
</comment>
<dbReference type="EMBL" id="JBEDUW010000004">
    <property type="protein sequence ID" value="KAK9933022.1"/>
    <property type="molecule type" value="Genomic_DNA"/>
</dbReference>
<dbReference type="PANTHER" id="PTHR31111">
    <property type="entry name" value="BNAA05G37150D PROTEIN-RELATED"/>
    <property type="match status" value="1"/>
</dbReference>
<protein>
    <recommendedName>
        <fullName evidence="1">F-box domain-containing protein</fullName>
    </recommendedName>
</protein>
<feature type="domain" description="F-box" evidence="1">
    <location>
        <begin position="14"/>
        <end position="61"/>
    </location>
</feature>
<dbReference type="PROSITE" id="PS50181">
    <property type="entry name" value="FBOX"/>
    <property type="match status" value="1"/>
</dbReference>
<evidence type="ECO:0000313" key="3">
    <source>
        <dbReference type="Proteomes" id="UP001457282"/>
    </source>
</evidence>
<sequence length="358" mass="41447">MMPCNQRNIRIFKPVKLSELPFDSISEILSWLPVECLLRFKCMCKQWCSLIKDYKFVLKHMERTSPMLLFYPCKSSDANFEFVSSSAGLCMEKSVSNSRVFRIRNPATHQVLYLPDVPPYTTTVDFAFNSFTGECKVLCVYWDKIRRNVDAKFGFKVLTIGNDEHWRLLEIPDQNKLRNKSVLQGCSTAVDKVDGVCHLLQTIRVTDNEEDLYMEIHSLDIWSECFITSTLHRGDFSDFNDVQFLLWNNCLTVGYATETSLGYFLVLEEYKERYWCKHRIIITLKIPIEVLPVIKNQNRNDKVLTAEFDLHISGVNYNITYVGKMETSKSYCRSGTGEVLHKPSLMTLKGMIPENGLV</sequence>